<evidence type="ECO:0000256" key="1">
    <source>
        <dbReference type="ARBA" id="ARBA00022679"/>
    </source>
</evidence>
<dbReference type="GO" id="GO:0016747">
    <property type="term" value="F:acyltransferase activity, transferring groups other than amino-acyl groups"/>
    <property type="evidence" value="ECO:0007669"/>
    <property type="project" value="InterPro"/>
</dbReference>
<dbReference type="RefSeq" id="WP_126016618.1">
    <property type="nucleotide sequence ID" value="NZ_CP034437.1"/>
</dbReference>
<dbReference type="CDD" id="cd04301">
    <property type="entry name" value="NAT_SF"/>
    <property type="match status" value="1"/>
</dbReference>
<keyword evidence="5" id="KW-1185">Reference proteome</keyword>
<proteinExistence type="predicted"/>
<dbReference type="EMBL" id="CP034437">
    <property type="protein sequence ID" value="AZN40994.1"/>
    <property type="molecule type" value="Genomic_DNA"/>
</dbReference>
<keyword evidence="2" id="KW-0012">Acyltransferase</keyword>
<dbReference type="Gene3D" id="3.40.630.30">
    <property type="match status" value="1"/>
</dbReference>
<dbReference type="OrthoDB" id="9799092at2"/>
<dbReference type="Pfam" id="PF00583">
    <property type="entry name" value="Acetyltransf_1"/>
    <property type="match status" value="1"/>
</dbReference>
<dbReference type="PROSITE" id="PS51186">
    <property type="entry name" value="GNAT"/>
    <property type="match status" value="1"/>
</dbReference>
<dbReference type="Proteomes" id="UP000272528">
    <property type="component" value="Chromosome"/>
</dbReference>
<reference evidence="5" key="1">
    <citation type="submission" date="2018-12" db="EMBL/GenBank/DDBJ databases">
        <title>Genome sequence of Peanibacillus sp.</title>
        <authorList>
            <person name="Subramani G."/>
            <person name="Srinivasan S."/>
            <person name="Kim M.K."/>
        </authorList>
    </citation>
    <scope>NUCLEOTIDE SEQUENCE [LARGE SCALE GENOMIC DNA]</scope>
    <source>
        <strain evidence="5">18JY67-1</strain>
    </source>
</reference>
<sequence>MNIEIKLITPDEVEAYWQLRLQALQDSPEAFGATYEDSVGTPLEAVRDRIQTAADNFILGAYTEEGELVGLVGFRRYDGTKVQHKGFVWGMYVSPKARKQSVGRRLLEQVLERVEGVEGLDQVTLMVVTSNEQARQLYLSLGFEVYGLERRALKYKGVYYDEELMVYELNRS</sequence>
<evidence type="ECO:0000313" key="4">
    <source>
        <dbReference type="EMBL" id="AZN40994.1"/>
    </source>
</evidence>
<dbReference type="PANTHER" id="PTHR43877">
    <property type="entry name" value="AMINOALKYLPHOSPHONATE N-ACETYLTRANSFERASE-RELATED-RELATED"/>
    <property type="match status" value="1"/>
</dbReference>
<organism evidence="4 5">
    <name type="scientific">Paenibacillus albus</name>
    <dbReference type="NCBI Taxonomy" id="2495582"/>
    <lineage>
        <taxon>Bacteria</taxon>
        <taxon>Bacillati</taxon>
        <taxon>Bacillota</taxon>
        <taxon>Bacilli</taxon>
        <taxon>Bacillales</taxon>
        <taxon>Paenibacillaceae</taxon>
        <taxon>Paenibacillus</taxon>
    </lineage>
</organism>
<evidence type="ECO:0000256" key="2">
    <source>
        <dbReference type="ARBA" id="ARBA00023315"/>
    </source>
</evidence>
<dbReference type="KEGG" id="palb:EJC50_15970"/>
<keyword evidence="1 4" id="KW-0808">Transferase</keyword>
<name>A0A3S9A5I4_9BACL</name>
<dbReference type="AlphaFoldDB" id="A0A3S9A5I4"/>
<dbReference type="SUPFAM" id="SSF55729">
    <property type="entry name" value="Acyl-CoA N-acyltransferases (Nat)"/>
    <property type="match status" value="1"/>
</dbReference>
<dbReference type="InterPro" id="IPR000182">
    <property type="entry name" value="GNAT_dom"/>
</dbReference>
<feature type="domain" description="N-acetyltransferase" evidence="3">
    <location>
        <begin position="3"/>
        <end position="170"/>
    </location>
</feature>
<dbReference type="InterPro" id="IPR050832">
    <property type="entry name" value="Bact_Acetyltransf"/>
</dbReference>
<protein>
    <submittedName>
        <fullName evidence="4">GNAT family N-acetyltransferase</fullName>
    </submittedName>
</protein>
<dbReference type="InterPro" id="IPR016181">
    <property type="entry name" value="Acyl_CoA_acyltransferase"/>
</dbReference>
<evidence type="ECO:0000259" key="3">
    <source>
        <dbReference type="PROSITE" id="PS51186"/>
    </source>
</evidence>
<accession>A0A3S9A5I4</accession>
<gene>
    <name evidence="4" type="ORF">EJC50_15970</name>
</gene>
<evidence type="ECO:0000313" key="5">
    <source>
        <dbReference type="Proteomes" id="UP000272528"/>
    </source>
</evidence>
<dbReference type="PANTHER" id="PTHR43877:SF2">
    <property type="entry name" value="AMINOALKYLPHOSPHONATE N-ACETYLTRANSFERASE-RELATED"/>
    <property type="match status" value="1"/>
</dbReference>